<comment type="caution">
    <text evidence="1">The sequence shown here is derived from an EMBL/GenBank/DDBJ whole genome shotgun (WGS) entry which is preliminary data.</text>
</comment>
<protein>
    <submittedName>
        <fullName evidence="1">Uncharacterized protein</fullName>
    </submittedName>
</protein>
<proteinExistence type="predicted"/>
<dbReference type="AlphaFoldDB" id="A0A167BXF4"/>
<evidence type="ECO:0000313" key="1">
    <source>
        <dbReference type="EMBL" id="OAA40530.1"/>
    </source>
</evidence>
<gene>
    <name evidence="1" type="ORF">BBO_06114</name>
</gene>
<accession>A0A167BXF4</accession>
<reference evidence="1 2" key="1">
    <citation type="journal article" date="2016" name="Genome Biol. Evol.">
        <title>Divergent and convergent evolution of fungal pathogenicity.</title>
        <authorList>
            <person name="Shang Y."/>
            <person name="Xiao G."/>
            <person name="Zheng P."/>
            <person name="Cen K."/>
            <person name="Zhan S."/>
            <person name="Wang C."/>
        </authorList>
    </citation>
    <scope>NUCLEOTIDE SEQUENCE [LARGE SCALE GENOMIC DNA]</scope>
    <source>
        <strain evidence="1 2">RCEF 3172</strain>
    </source>
</reference>
<dbReference type="OrthoDB" id="9971407at2759"/>
<organism evidence="1 2">
    <name type="scientific">Beauveria brongniartii RCEF 3172</name>
    <dbReference type="NCBI Taxonomy" id="1081107"/>
    <lineage>
        <taxon>Eukaryota</taxon>
        <taxon>Fungi</taxon>
        <taxon>Dikarya</taxon>
        <taxon>Ascomycota</taxon>
        <taxon>Pezizomycotina</taxon>
        <taxon>Sordariomycetes</taxon>
        <taxon>Hypocreomycetidae</taxon>
        <taxon>Hypocreales</taxon>
        <taxon>Cordycipitaceae</taxon>
        <taxon>Beauveria</taxon>
        <taxon>Beauveria brongniartii</taxon>
    </lineage>
</organism>
<dbReference type="EMBL" id="AZHA01000019">
    <property type="protein sequence ID" value="OAA40530.1"/>
    <property type="molecule type" value="Genomic_DNA"/>
</dbReference>
<dbReference type="Proteomes" id="UP000076863">
    <property type="component" value="Unassembled WGS sequence"/>
</dbReference>
<sequence length="204" mass="23719">MTITNAGNDWRGFYIHHNSCDRVPWKYIWIEAGKTEFVSFLERFEGCIQRGVDQYMMNGQETQSLDSWLEISWDEYNVLWADISLIRGCDGAILAWPLDGVDKWKGFKQWILDDTPYGTYDKKHDGQWVIKATKGVNAAIDTIPRDWDMDKVEYIYVEDDHGGPIISSNNARFGSYCPMVVLYLQLSLESKQVFTALWTSNTRY</sequence>
<name>A0A167BXF4_9HYPO</name>
<keyword evidence="2" id="KW-1185">Reference proteome</keyword>
<evidence type="ECO:0000313" key="2">
    <source>
        <dbReference type="Proteomes" id="UP000076863"/>
    </source>
</evidence>